<evidence type="ECO:0000313" key="1">
    <source>
        <dbReference type="EMBL" id="QEL66485.1"/>
    </source>
</evidence>
<protein>
    <recommendedName>
        <fullName evidence="3">Small subunit of monooxygenase</fullName>
    </recommendedName>
</protein>
<accession>A0A5C1ECU7</accession>
<proteinExistence type="predicted"/>
<dbReference type="RefSeq" id="WP_054621838.1">
    <property type="nucleotide sequence ID" value="NZ_CP022579.1"/>
</dbReference>
<dbReference type="InterPro" id="IPR021233">
    <property type="entry name" value="DUF2783"/>
</dbReference>
<dbReference type="EMBL" id="CP022579">
    <property type="protein sequence ID" value="QEL66485.1"/>
    <property type="molecule type" value="Genomic_DNA"/>
</dbReference>
<keyword evidence="2" id="KW-1185">Reference proteome</keyword>
<gene>
    <name evidence="1" type="ORF">OTERR_30090</name>
</gene>
<sequence>MTQLNLKPNFNEPGQRYFRAFSPGDDFYELLIDTHRDLTDEQSALLNARLILLLSNHIGDLSVLREAMKLARDGV</sequence>
<evidence type="ECO:0008006" key="3">
    <source>
        <dbReference type="Google" id="ProtNLM"/>
    </source>
</evidence>
<dbReference type="KEGG" id="otr:OTERR_30090"/>
<dbReference type="AlphaFoldDB" id="A0A5C1ECU7"/>
<name>A0A5C1ECU7_9RHOO</name>
<organism evidence="1 2">
    <name type="scientific">Oryzomicrobium terrae</name>
    <dbReference type="NCBI Taxonomy" id="1735038"/>
    <lineage>
        <taxon>Bacteria</taxon>
        <taxon>Pseudomonadati</taxon>
        <taxon>Pseudomonadota</taxon>
        <taxon>Betaproteobacteria</taxon>
        <taxon>Rhodocyclales</taxon>
        <taxon>Rhodocyclaceae</taxon>
        <taxon>Oryzomicrobium</taxon>
    </lineage>
</organism>
<evidence type="ECO:0000313" key="2">
    <source>
        <dbReference type="Proteomes" id="UP000323671"/>
    </source>
</evidence>
<dbReference type="Pfam" id="PF10932">
    <property type="entry name" value="DUF2783"/>
    <property type="match status" value="1"/>
</dbReference>
<dbReference type="Proteomes" id="UP000323671">
    <property type="component" value="Chromosome"/>
</dbReference>
<reference evidence="1 2" key="1">
    <citation type="submission" date="2017-07" db="EMBL/GenBank/DDBJ databases">
        <title>Complete genome sequence of Oryzomicrobium terrae TPP412.</title>
        <authorList>
            <person name="Chiu L.-W."/>
            <person name="Lo K.-J."/>
            <person name="Tsai Y.-M."/>
            <person name="Lin S.-S."/>
            <person name="Kuo C.-H."/>
            <person name="Liu C.-T."/>
        </authorList>
    </citation>
    <scope>NUCLEOTIDE SEQUENCE [LARGE SCALE GENOMIC DNA]</scope>
    <source>
        <strain evidence="1 2">TPP412</strain>
    </source>
</reference>